<dbReference type="Gene3D" id="3.40.50.720">
    <property type="entry name" value="NAD(P)-binding Rossmann-like Domain"/>
    <property type="match status" value="1"/>
</dbReference>
<proteinExistence type="inferred from homology"/>
<evidence type="ECO:0000256" key="3">
    <source>
        <dbReference type="ARBA" id="ARBA00023002"/>
    </source>
</evidence>
<dbReference type="InterPro" id="IPR013328">
    <property type="entry name" value="6PGD_dom2"/>
</dbReference>
<organism evidence="6 7">
    <name type="scientific">Kineosporia succinea</name>
    <dbReference type="NCBI Taxonomy" id="84632"/>
    <lineage>
        <taxon>Bacteria</taxon>
        <taxon>Bacillati</taxon>
        <taxon>Actinomycetota</taxon>
        <taxon>Actinomycetes</taxon>
        <taxon>Kineosporiales</taxon>
        <taxon>Kineosporiaceae</taxon>
        <taxon>Kineosporia</taxon>
    </lineage>
</organism>
<dbReference type="InterPro" id="IPR050838">
    <property type="entry name" value="Ketopantoate_reductase"/>
</dbReference>
<dbReference type="Proteomes" id="UP001235712">
    <property type="component" value="Unassembled WGS sequence"/>
</dbReference>
<dbReference type="Gene3D" id="1.10.1040.10">
    <property type="entry name" value="N-(1-d-carboxylethyl)-l-norvaline Dehydrogenase, domain 2"/>
    <property type="match status" value="1"/>
</dbReference>
<sequence>MNPRYVIIGAGAIGGTVGHAMVAAGENVVLVDTDAAHVEAIRSGGLRIRAVDGTDDTVRIPAYTPEDYPADAPPADFAVVATKSQHTRTATEWAASRLAPDGRVVSLQNGINEPVIAEIVGAGRVISAFVNIFSDYLEPGVVSFGGTGALSVGMPTLSAPDAYALEVARAFRAYGPVTASANVGGYRFAKRGFGGILGLTSVVDAPMAQVVDAHRDLAAAVARESTEVAVRAGVVLESFDGYEPYAFRADATDAVREAALDRLVTYLTGQPKDRSGGFRDIAVRRRPTEKSLIDDGYAALAAEHGVDTRMSTAVGRMLGELSAGTREFTPANLDELRAILNA</sequence>
<keyword evidence="2" id="KW-0521">NADP</keyword>
<dbReference type="PANTHER" id="PTHR43765">
    <property type="entry name" value="2-DEHYDROPANTOATE 2-REDUCTASE-RELATED"/>
    <property type="match status" value="1"/>
</dbReference>
<dbReference type="Pfam" id="PF02558">
    <property type="entry name" value="ApbA"/>
    <property type="match status" value="1"/>
</dbReference>
<dbReference type="InterPro" id="IPR013332">
    <property type="entry name" value="KPR_N"/>
</dbReference>
<evidence type="ECO:0000259" key="5">
    <source>
        <dbReference type="Pfam" id="PF08546"/>
    </source>
</evidence>
<dbReference type="Pfam" id="PF08546">
    <property type="entry name" value="ApbA_C"/>
    <property type="match status" value="1"/>
</dbReference>
<keyword evidence="7" id="KW-1185">Reference proteome</keyword>
<name>A0ABT9PA20_9ACTN</name>
<accession>A0ABT9PA20</accession>
<feature type="domain" description="Ketopantoate reductase C-terminal" evidence="5">
    <location>
        <begin position="198"/>
        <end position="319"/>
    </location>
</feature>
<evidence type="ECO:0000256" key="1">
    <source>
        <dbReference type="ARBA" id="ARBA00007870"/>
    </source>
</evidence>
<reference evidence="6 7" key="1">
    <citation type="submission" date="2023-07" db="EMBL/GenBank/DDBJ databases">
        <title>Sequencing the genomes of 1000 actinobacteria strains.</title>
        <authorList>
            <person name="Klenk H.-P."/>
        </authorList>
    </citation>
    <scope>NUCLEOTIDE SEQUENCE [LARGE SCALE GENOMIC DNA]</scope>
    <source>
        <strain evidence="6 7">DSM 44388</strain>
    </source>
</reference>
<dbReference type="InterPro" id="IPR013752">
    <property type="entry name" value="KPA_reductase"/>
</dbReference>
<dbReference type="InterPro" id="IPR036291">
    <property type="entry name" value="NAD(P)-bd_dom_sf"/>
</dbReference>
<evidence type="ECO:0000313" key="6">
    <source>
        <dbReference type="EMBL" id="MDP9829541.1"/>
    </source>
</evidence>
<evidence type="ECO:0000313" key="7">
    <source>
        <dbReference type="Proteomes" id="UP001235712"/>
    </source>
</evidence>
<comment type="similarity">
    <text evidence="1">Belongs to the ketopantoate reductase family.</text>
</comment>
<dbReference type="PANTHER" id="PTHR43765:SF2">
    <property type="entry name" value="2-DEHYDROPANTOATE 2-REDUCTASE"/>
    <property type="match status" value="1"/>
</dbReference>
<gene>
    <name evidence="6" type="ORF">J2S57_005290</name>
</gene>
<dbReference type="SUPFAM" id="SSF51735">
    <property type="entry name" value="NAD(P)-binding Rossmann-fold domains"/>
    <property type="match status" value="1"/>
</dbReference>
<feature type="domain" description="Ketopantoate reductase N-terminal" evidence="4">
    <location>
        <begin position="6"/>
        <end position="154"/>
    </location>
</feature>
<dbReference type="RefSeq" id="WP_307247812.1">
    <property type="nucleotide sequence ID" value="NZ_JAUSQZ010000001.1"/>
</dbReference>
<keyword evidence="3" id="KW-0560">Oxidoreductase</keyword>
<comment type="caution">
    <text evidence="6">The sequence shown here is derived from an EMBL/GenBank/DDBJ whole genome shotgun (WGS) entry which is preliminary data.</text>
</comment>
<protein>
    <submittedName>
        <fullName evidence="6">2-dehydropantoate 2-reductase</fullName>
    </submittedName>
</protein>
<dbReference type="EMBL" id="JAUSQZ010000001">
    <property type="protein sequence ID" value="MDP9829541.1"/>
    <property type="molecule type" value="Genomic_DNA"/>
</dbReference>
<evidence type="ECO:0000259" key="4">
    <source>
        <dbReference type="Pfam" id="PF02558"/>
    </source>
</evidence>
<evidence type="ECO:0000256" key="2">
    <source>
        <dbReference type="ARBA" id="ARBA00022857"/>
    </source>
</evidence>